<keyword evidence="2" id="KW-1185">Reference proteome</keyword>
<organism evidence="1 2">
    <name type="scientific">Paeniglutamicibacter psychrophenolicus</name>
    <dbReference type="NCBI Taxonomy" id="257454"/>
    <lineage>
        <taxon>Bacteria</taxon>
        <taxon>Bacillati</taxon>
        <taxon>Actinomycetota</taxon>
        <taxon>Actinomycetes</taxon>
        <taxon>Micrococcales</taxon>
        <taxon>Micrococcaceae</taxon>
        <taxon>Paeniglutamicibacter</taxon>
    </lineage>
</organism>
<gene>
    <name evidence="1" type="ORF">JOF46_004438</name>
</gene>
<reference evidence="1 2" key="1">
    <citation type="submission" date="2021-03" db="EMBL/GenBank/DDBJ databases">
        <title>Sequencing the genomes of 1000 actinobacteria strains.</title>
        <authorList>
            <person name="Klenk H.-P."/>
        </authorList>
    </citation>
    <scope>NUCLEOTIDE SEQUENCE [LARGE SCALE GENOMIC DNA]</scope>
    <source>
        <strain evidence="1 2">DSM 15454</strain>
    </source>
</reference>
<evidence type="ECO:0000313" key="1">
    <source>
        <dbReference type="EMBL" id="MBP2376449.1"/>
    </source>
</evidence>
<accession>A0ABS4WLL6</accession>
<evidence type="ECO:0008006" key="3">
    <source>
        <dbReference type="Google" id="ProtNLM"/>
    </source>
</evidence>
<dbReference type="RefSeq" id="WP_209912189.1">
    <property type="nucleotide sequence ID" value="NZ_BAAAMI010000027.1"/>
</dbReference>
<evidence type="ECO:0000313" key="2">
    <source>
        <dbReference type="Proteomes" id="UP000766570"/>
    </source>
</evidence>
<sequence>MSAVSHVWSNGAHSRALDKAITPMRMSTYLVNASHDPVYARSLYVWDRDVSSALLADIAILEVALRNALNDQLTTAYGPQWFHLDIGLDGRSRDDLARAWKDLPQGKKTPGHLVSRLMFGFWRDLLSAGGYVGREPQRFPTNYETLWRTVLHKAFPGGKALAATQGAQFTRTWTLETVTIVHAVRNRAAHHEPFISGFPLPGQRTRLTAQQAHEASQKLAGLLDRDLASWIGTNSSVPALLAAKPPNS</sequence>
<name>A0ABS4WLL6_9MICC</name>
<dbReference type="EMBL" id="JAGIOE010000002">
    <property type="protein sequence ID" value="MBP2376449.1"/>
    <property type="molecule type" value="Genomic_DNA"/>
</dbReference>
<protein>
    <recommendedName>
        <fullName evidence="3">Abi family protein</fullName>
    </recommendedName>
</protein>
<dbReference type="Proteomes" id="UP000766570">
    <property type="component" value="Unassembled WGS sequence"/>
</dbReference>
<comment type="caution">
    <text evidence="1">The sequence shown here is derived from an EMBL/GenBank/DDBJ whole genome shotgun (WGS) entry which is preliminary data.</text>
</comment>
<proteinExistence type="predicted"/>